<evidence type="ECO:0000313" key="3">
    <source>
        <dbReference type="EMBL" id="CAE0350267.1"/>
    </source>
</evidence>
<protein>
    <submittedName>
        <fullName evidence="2">Uncharacterized protein</fullName>
    </submittedName>
</protein>
<dbReference type="EMBL" id="HBII01022073">
    <property type="protein sequence ID" value="CAE0350266.1"/>
    <property type="molecule type" value="Transcribed_RNA"/>
</dbReference>
<reference evidence="2" key="1">
    <citation type="submission" date="2021-01" db="EMBL/GenBank/DDBJ databases">
        <authorList>
            <person name="Corre E."/>
            <person name="Pelletier E."/>
            <person name="Niang G."/>
            <person name="Scheremetjew M."/>
            <person name="Finn R."/>
            <person name="Kale V."/>
            <person name="Holt S."/>
            <person name="Cochrane G."/>
            <person name="Meng A."/>
            <person name="Brown T."/>
            <person name="Cohen L."/>
        </authorList>
    </citation>
    <scope>NUCLEOTIDE SEQUENCE</scope>
    <source>
        <strain evidence="2">FSP1.4</strain>
    </source>
</reference>
<evidence type="ECO:0000313" key="2">
    <source>
        <dbReference type="EMBL" id="CAE0350266.1"/>
    </source>
</evidence>
<organism evidence="2">
    <name type="scientific">Euplotes harpa</name>
    <dbReference type="NCBI Taxonomy" id="151035"/>
    <lineage>
        <taxon>Eukaryota</taxon>
        <taxon>Sar</taxon>
        <taxon>Alveolata</taxon>
        <taxon>Ciliophora</taxon>
        <taxon>Intramacronucleata</taxon>
        <taxon>Spirotrichea</taxon>
        <taxon>Hypotrichia</taxon>
        <taxon>Euplotida</taxon>
        <taxon>Euplotidae</taxon>
        <taxon>Euplotes</taxon>
    </lineage>
</organism>
<proteinExistence type="predicted"/>
<accession>A0A7S3NAD6</accession>
<keyword evidence="1" id="KW-0175">Coiled coil</keyword>
<dbReference type="AlphaFoldDB" id="A0A7S3NAD6"/>
<name>A0A7S3NAD6_9SPIT</name>
<gene>
    <name evidence="2" type="ORF">EHAR0213_LOCUS9179</name>
    <name evidence="3" type="ORF">EHAR0213_LOCUS9180</name>
</gene>
<sequence length="122" mass="14105">MSKIVDIDLFLSKDVQVELSEGLELIAKRQTKFNTQILAQPDSDKLVAMIESFNEEAEFLQETLSATIFKLAAVVNEKEELEKKYETQEKLIIDLKREIEQYLGGQRGRRYNEVDIDALHTK</sequence>
<feature type="coiled-coil region" evidence="1">
    <location>
        <begin position="43"/>
        <end position="98"/>
    </location>
</feature>
<dbReference type="EMBL" id="HBII01022074">
    <property type="protein sequence ID" value="CAE0350267.1"/>
    <property type="molecule type" value="Transcribed_RNA"/>
</dbReference>
<evidence type="ECO:0000256" key="1">
    <source>
        <dbReference type="SAM" id="Coils"/>
    </source>
</evidence>